<reference evidence="6 7" key="1">
    <citation type="submission" date="2020-08" db="EMBL/GenBank/DDBJ databases">
        <title>Sequencing the genomes of 1000 actinobacteria strains.</title>
        <authorList>
            <person name="Klenk H.-P."/>
        </authorList>
    </citation>
    <scope>NUCLEOTIDE SEQUENCE [LARGE SCALE GENOMIC DNA]</scope>
    <source>
        <strain evidence="6 7">DSM 44598</strain>
    </source>
</reference>
<dbReference type="EMBL" id="JACHDO010000001">
    <property type="protein sequence ID" value="MBB5493120.1"/>
    <property type="molecule type" value="Genomic_DNA"/>
</dbReference>
<dbReference type="InterPro" id="IPR009061">
    <property type="entry name" value="DNA-bd_dom_put_sf"/>
</dbReference>
<dbReference type="PRINTS" id="PR00040">
    <property type="entry name" value="HTHMERR"/>
</dbReference>
<dbReference type="SMART" id="SM00422">
    <property type="entry name" value="HTH_MERR"/>
    <property type="match status" value="1"/>
</dbReference>
<evidence type="ECO:0000256" key="4">
    <source>
        <dbReference type="SAM" id="Coils"/>
    </source>
</evidence>
<feature type="coiled-coil region" evidence="4">
    <location>
        <begin position="83"/>
        <end position="110"/>
    </location>
</feature>
<dbReference type="GO" id="GO:0003677">
    <property type="term" value="F:DNA binding"/>
    <property type="evidence" value="ECO:0007669"/>
    <property type="project" value="UniProtKB-KW"/>
</dbReference>
<evidence type="ECO:0000259" key="5">
    <source>
        <dbReference type="PROSITE" id="PS50937"/>
    </source>
</evidence>
<accession>A0A840W7V4</accession>
<dbReference type="PANTHER" id="PTHR30204">
    <property type="entry name" value="REDOX-CYCLING DRUG-SENSING TRANSCRIPTIONAL ACTIVATOR SOXR"/>
    <property type="match status" value="1"/>
</dbReference>
<evidence type="ECO:0000313" key="6">
    <source>
        <dbReference type="EMBL" id="MBB5493120.1"/>
    </source>
</evidence>
<keyword evidence="4" id="KW-0175">Coiled coil</keyword>
<keyword evidence="2 6" id="KW-0238">DNA-binding</keyword>
<dbReference type="InterPro" id="IPR000551">
    <property type="entry name" value="MerR-type_HTH_dom"/>
</dbReference>
<protein>
    <submittedName>
        <fullName evidence="6">DNA-binding transcriptional MerR regulator</fullName>
    </submittedName>
</protein>
<evidence type="ECO:0000256" key="1">
    <source>
        <dbReference type="ARBA" id="ARBA00023015"/>
    </source>
</evidence>
<evidence type="ECO:0000313" key="7">
    <source>
        <dbReference type="Proteomes" id="UP000579647"/>
    </source>
</evidence>
<dbReference type="SUPFAM" id="SSF46955">
    <property type="entry name" value="Putative DNA-binding domain"/>
    <property type="match status" value="1"/>
</dbReference>
<keyword evidence="1" id="KW-0805">Transcription regulation</keyword>
<comment type="caution">
    <text evidence="6">The sequence shown here is derived from an EMBL/GenBank/DDBJ whole genome shotgun (WGS) entry which is preliminary data.</text>
</comment>
<dbReference type="RefSeq" id="WP_184372416.1">
    <property type="nucleotide sequence ID" value="NZ_BAAAKM010000073.1"/>
</dbReference>
<dbReference type="GO" id="GO:0003700">
    <property type="term" value="F:DNA-binding transcription factor activity"/>
    <property type="evidence" value="ECO:0007669"/>
    <property type="project" value="InterPro"/>
</dbReference>
<dbReference type="Gene3D" id="1.10.1660.10">
    <property type="match status" value="1"/>
</dbReference>
<dbReference type="Proteomes" id="UP000579647">
    <property type="component" value="Unassembled WGS sequence"/>
</dbReference>
<proteinExistence type="predicted"/>
<feature type="domain" description="HTH merR-type" evidence="5">
    <location>
        <begin position="1"/>
        <end position="68"/>
    </location>
</feature>
<organism evidence="6 7">
    <name type="scientific">Nocardiopsis metallicus</name>
    <dbReference type="NCBI Taxonomy" id="179819"/>
    <lineage>
        <taxon>Bacteria</taxon>
        <taxon>Bacillati</taxon>
        <taxon>Actinomycetota</taxon>
        <taxon>Actinomycetes</taxon>
        <taxon>Streptosporangiales</taxon>
        <taxon>Nocardiopsidaceae</taxon>
        <taxon>Nocardiopsis</taxon>
    </lineage>
</organism>
<sequence>MRIGELAERTGASTRSLRYYEQRGLLTSERAANGYREYGPEAVERVRNIRLLLESGLTSEDIQELRACLELDLVREPECAEAVALYEQRLQAVRERIDALTATERRLERRLADHPLRDGAEA</sequence>
<dbReference type="Pfam" id="PF13411">
    <property type="entry name" value="MerR_1"/>
    <property type="match status" value="1"/>
</dbReference>
<evidence type="ECO:0000256" key="2">
    <source>
        <dbReference type="ARBA" id="ARBA00023125"/>
    </source>
</evidence>
<keyword evidence="7" id="KW-1185">Reference proteome</keyword>
<dbReference type="PANTHER" id="PTHR30204:SF94">
    <property type="entry name" value="HEAVY METAL-DEPENDENT TRANSCRIPTIONAL REGULATOR HI_0293-RELATED"/>
    <property type="match status" value="1"/>
</dbReference>
<dbReference type="PROSITE" id="PS50937">
    <property type="entry name" value="HTH_MERR_2"/>
    <property type="match status" value="1"/>
</dbReference>
<dbReference type="AlphaFoldDB" id="A0A840W7V4"/>
<keyword evidence="3" id="KW-0804">Transcription</keyword>
<dbReference type="InterPro" id="IPR047057">
    <property type="entry name" value="MerR_fam"/>
</dbReference>
<gene>
    <name evidence="6" type="ORF">HNR07_004257</name>
</gene>
<evidence type="ECO:0000256" key="3">
    <source>
        <dbReference type="ARBA" id="ARBA00023163"/>
    </source>
</evidence>
<name>A0A840W7V4_9ACTN</name>